<dbReference type="GO" id="GO:0005829">
    <property type="term" value="C:cytosol"/>
    <property type="evidence" value="ECO:0007669"/>
    <property type="project" value="TreeGrafter"/>
</dbReference>
<dbReference type="AlphaFoldDB" id="A0A0G4HJR0"/>
<dbReference type="EMBL" id="CDMZ01002926">
    <property type="protein sequence ID" value="CEM44420.1"/>
    <property type="molecule type" value="Genomic_DNA"/>
</dbReference>
<evidence type="ECO:0000256" key="1">
    <source>
        <dbReference type="SAM" id="MobiDB-lite"/>
    </source>
</evidence>
<evidence type="ECO:0000313" key="2">
    <source>
        <dbReference type="EMBL" id="CEM44420.1"/>
    </source>
</evidence>
<accession>A0A0G4HJR0</accession>
<dbReference type="GO" id="GO:0005096">
    <property type="term" value="F:GTPase activator activity"/>
    <property type="evidence" value="ECO:0007669"/>
    <property type="project" value="InterPro"/>
</dbReference>
<dbReference type="SMART" id="SM00368">
    <property type="entry name" value="LRR_RI"/>
    <property type="match status" value="8"/>
</dbReference>
<sequence length="648" mass="68925">MGLKDRGNKGKGKGHSAASASSVSTRAPPTPSAPLPPPIEEMLCILLEHARPTPQVLSDHINYRDSYGAAWLALRLIKKRRARLPFLFLNTSNCKHSTGKIYLLLDFLPASTEELILGRLSCRNSSLPRLCRLLKAQAKAKPEKGRGGSNGDRMVLKRLSFASRAITATEGKEIFPCLPPTLEGLNLSGNGVGLEGFRSLAYAVKMGRALALTALNLDKCGLRQDSTELLCTAFAQARARGTCPRLEILSLSGGLKGAPSDAAPLFKLLQTAGLPAETLREVYLSDNSWGDPHAVALAEVLGAGKLGALEHLDISQNAVGDPGLSAVASELRVESLPSLRSLDVRITETTPSGAEQLLAALSVSNQARPPVENLAMQVTGVGDNLARSICAGEYPFLKTLSLISTAAGEKRLLPFFDSVLHARSPLPIMSLALKIQGSSNESDNGNSNEELRVLAATLAAGRLSRCLQALTCWKVMGEGRLALIGALRLQHFPYVESLDFSWGSLTGVEMGSLSAGMKAGNFPKLKELNLKWNEHGEAGYAALMGAAVGGGLDELQVLNLSFSRVGPEGSPYLARALAKLPKMRELSMGMCGLQPEGMRNIAETLRDPGLPTLKSLDLRGNGLGDEGIITFTQALGPQSLPRLEVLSL</sequence>
<dbReference type="GO" id="GO:0006913">
    <property type="term" value="P:nucleocytoplasmic transport"/>
    <property type="evidence" value="ECO:0007669"/>
    <property type="project" value="TreeGrafter"/>
</dbReference>
<dbReference type="InterPro" id="IPR001611">
    <property type="entry name" value="Leu-rich_rpt"/>
</dbReference>
<dbReference type="Gene3D" id="3.80.10.10">
    <property type="entry name" value="Ribonuclease Inhibitor"/>
    <property type="match status" value="3"/>
</dbReference>
<dbReference type="PANTHER" id="PTHR24113">
    <property type="entry name" value="RAN GTPASE-ACTIVATING PROTEIN 1"/>
    <property type="match status" value="1"/>
</dbReference>
<dbReference type="InterPro" id="IPR032675">
    <property type="entry name" value="LRR_dom_sf"/>
</dbReference>
<dbReference type="GO" id="GO:0031267">
    <property type="term" value="F:small GTPase binding"/>
    <property type="evidence" value="ECO:0007669"/>
    <property type="project" value="TreeGrafter"/>
</dbReference>
<dbReference type="PANTHER" id="PTHR24113:SF15">
    <property type="entry name" value="NACHT DOMAIN-CONTAINING PROTEIN"/>
    <property type="match status" value="1"/>
</dbReference>
<reference evidence="2" key="1">
    <citation type="submission" date="2014-11" db="EMBL/GenBank/DDBJ databases">
        <authorList>
            <person name="Otto D Thomas"/>
            <person name="Naeem Raeece"/>
        </authorList>
    </citation>
    <scope>NUCLEOTIDE SEQUENCE</scope>
</reference>
<dbReference type="GO" id="GO:0005634">
    <property type="term" value="C:nucleus"/>
    <property type="evidence" value="ECO:0007669"/>
    <property type="project" value="TreeGrafter"/>
</dbReference>
<dbReference type="Pfam" id="PF13516">
    <property type="entry name" value="LRR_6"/>
    <property type="match status" value="4"/>
</dbReference>
<dbReference type="InterPro" id="IPR027038">
    <property type="entry name" value="RanGap"/>
</dbReference>
<feature type="region of interest" description="Disordered" evidence="1">
    <location>
        <begin position="1"/>
        <end position="33"/>
    </location>
</feature>
<dbReference type="PhylomeDB" id="A0A0G4HJR0"/>
<feature type="compositionally biased region" description="Low complexity" evidence="1">
    <location>
        <begin position="16"/>
        <end position="27"/>
    </location>
</feature>
<name>A0A0G4HJR0_9ALVE</name>
<dbReference type="VEuPathDB" id="CryptoDB:Cvel_7157"/>
<proteinExistence type="predicted"/>
<dbReference type="GO" id="GO:0048471">
    <property type="term" value="C:perinuclear region of cytoplasm"/>
    <property type="evidence" value="ECO:0007669"/>
    <property type="project" value="TreeGrafter"/>
</dbReference>
<dbReference type="SUPFAM" id="SSF52047">
    <property type="entry name" value="RNI-like"/>
    <property type="match status" value="2"/>
</dbReference>
<protein>
    <submittedName>
        <fullName evidence="2">Uncharacterized protein</fullName>
    </submittedName>
</protein>
<organism evidence="2">
    <name type="scientific">Chromera velia CCMP2878</name>
    <dbReference type="NCBI Taxonomy" id="1169474"/>
    <lineage>
        <taxon>Eukaryota</taxon>
        <taxon>Sar</taxon>
        <taxon>Alveolata</taxon>
        <taxon>Colpodellida</taxon>
        <taxon>Chromeraceae</taxon>
        <taxon>Chromera</taxon>
    </lineage>
</organism>
<gene>
    <name evidence="2" type="ORF">Cvel_7157</name>
</gene>